<sequence>MKDLLRFLVLLIRVIYKITAGIILGVFFILFILIKTAIRLAEERERTRARELDILERALEDPRFDDEERRAIFERYLDLKYGERFGRRRERYFGSSDVFRRKKI</sequence>
<gene>
    <name evidence="3" type="ORF">ENT60_02450</name>
    <name evidence="2" type="ORF">ENU28_04355</name>
</gene>
<proteinExistence type="predicted"/>
<protein>
    <submittedName>
        <fullName evidence="3">Uncharacterized protein</fullName>
    </submittedName>
</protein>
<organism evidence="3">
    <name type="scientific">candidate division WOR-3 bacterium</name>
    <dbReference type="NCBI Taxonomy" id="2052148"/>
    <lineage>
        <taxon>Bacteria</taxon>
        <taxon>Bacteria division WOR-3</taxon>
    </lineage>
</organism>
<evidence type="ECO:0000256" key="1">
    <source>
        <dbReference type="SAM" id="Phobius"/>
    </source>
</evidence>
<keyword evidence="1" id="KW-0472">Membrane</keyword>
<feature type="transmembrane region" description="Helical" evidence="1">
    <location>
        <begin position="14"/>
        <end position="38"/>
    </location>
</feature>
<evidence type="ECO:0000313" key="3">
    <source>
        <dbReference type="EMBL" id="HGU47407.1"/>
    </source>
</evidence>
<dbReference type="EMBL" id="DSZH01000110">
    <property type="protein sequence ID" value="HGU47407.1"/>
    <property type="molecule type" value="Genomic_DNA"/>
</dbReference>
<keyword evidence="1" id="KW-0812">Transmembrane</keyword>
<name>A0A7C4VYZ2_UNCW3</name>
<accession>A0A7C4VYZ2</accession>
<dbReference type="AlphaFoldDB" id="A0A7C4VYZ2"/>
<comment type="caution">
    <text evidence="3">The sequence shown here is derived from an EMBL/GenBank/DDBJ whole genome shotgun (WGS) entry which is preliminary data.</text>
</comment>
<evidence type="ECO:0000313" key="2">
    <source>
        <dbReference type="EMBL" id="HGQ55677.1"/>
    </source>
</evidence>
<keyword evidence="1" id="KW-1133">Transmembrane helix</keyword>
<dbReference type="EMBL" id="DTBX01000151">
    <property type="protein sequence ID" value="HGQ55677.1"/>
    <property type="molecule type" value="Genomic_DNA"/>
</dbReference>
<reference evidence="3" key="1">
    <citation type="journal article" date="2020" name="mSystems">
        <title>Genome- and Community-Level Interaction Insights into Carbon Utilization and Element Cycling Functions of Hydrothermarchaeota in Hydrothermal Sediment.</title>
        <authorList>
            <person name="Zhou Z."/>
            <person name="Liu Y."/>
            <person name="Xu W."/>
            <person name="Pan J."/>
            <person name="Luo Z.H."/>
            <person name="Li M."/>
        </authorList>
    </citation>
    <scope>NUCLEOTIDE SEQUENCE [LARGE SCALE GENOMIC DNA]</scope>
    <source>
        <strain evidence="3">SpSt-594</strain>
        <strain evidence="2">SpSt-655</strain>
    </source>
</reference>